<gene>
    <name evidence="3" type="ORF">IMZ08_12925</name>
</gene>
<dbReference type="PANTHER" id="PTHR31793:SF27">
    <property type="entry name" value="NOVEL THIOESTERASE SUPERFAMILY DOMAIN AND SAPOSIN A-TYPE DOMAIN CONTAINING PROTEIN (0610012H03RIK)"/>
    <property type="match status" value="1"/>
</dbReference>
<dbReference type="PIRSF" id="PIRSF003230">
    <property type="entry name" value="YbgC"/>
    <property type="match status" value="1"/>
</dbReference>
<dbReference type="SUPFAM" id="SSF54637">
    <property type="entry name" value="Thioesterase/thiol ester dehydrase-isomerase"/>
    <property type="match status" value="1"/>
</dbReference>
<dbReference type="InterPro" id="IPR050563">
    <property type="entry name" value="4-hydroxybenzoyl-CoA_TE"/>
</dbReference>
<evidence type="ECO:0000313" key="4">
    <source>
        <dbReference type="Proteomes" id="UP001516662"/>
    </source>
</evidence>
<keyword evidence="2" id="KW-0378">Hydrolase</keyword>
<proteinExistence type="inferred from homology"/>
<dbReference type="Gene3D" id="3.10.129.10">
    <property type="entry name" value="Hotdog Thioesterase"/>
    <property type="match status" value="1"/>
</dbReference>
<accession>A0ABR9QKC9</accession>
<dbReference type="RefSeq" id="WP_193537089.1">
    <property type="nucleotide sequence ID" value="NZ_JADCLJ010000020.1"/>
</dbReference>
<dbReference type="PANTHER" id="PTHR31793">
    <property type="entry name" value="4-HYDROXYBENZOYL-COA THIOESTERASE FAMILY MEMBER"/>
    <property type="match status" value="1"/>
</dbReference>
<dbReference type="InterPro" id="IPR029069">
    <property type="entry name" value="HotDog_dom_sf"/>
</dbReference>
<evidence type="ECO:0000313" key="3">
    <source>
        <dbReference type="EMBL" id="MBE4908965.1"/>
    </source>
</evidence>
<dbReference type="Pfam" id="PF13279">
    <property type="entry name" value="4HBT_2"/>
    <property type="match status" value="1"/>
</dbReference>
<dbReference type="CDD" id="cd00586">
    <property type="entry name" value="4HBT"/>
    <property type="match status" value="1"/>
</dbReference>
<comment type="similarity">
    <text evidence="1">Belongs to the 4-hydroxybenzoyl-CoA thioesterase family.</text>
</comment>
<evidence type="ECO:0000256" key="2">
    <source>
        <dbReference type="ARBA" id="ARBA00022801"/>
    </source>
</evidence>
<dbReference type="Proteomes" id="UP001516662">
    <property type="component" value="Unassembled WGS sequence"/>
</dbReference>
<protein>
    <submittedName>
        <fullName evidence="3">Acyl-CoA thioesterase</fullName>
    </submittedName>
</protein>
<dbReference type="InterPro" id="IPR006684">
    <property type="entry name" value="YbgC/YbaW"/>
</dbReference>
<dbReference type="EMBL" id="JADCLJ010000020">
    <property type="protein sequence ID" value="MBE4908965.1"/>
    <property type="molecule type" value="Genomic_DNA"/>
</dbReference>
<evidence type="ECO:0000256" key="1">
    <source>
        <dbReference type="ARBA" id="ARBA00005953"/>
    </source>
</evidence>
<sequence>MNHITKIKVRFGETDALGHINNSSYFAYLEDARIGFFESIGCNMSTTSWNFILASTKCDFIGQGYFNQILKITTTVTRIGNKSFQLEHEIFDDQTDRLIARGNAIIVYFDFEEQQSVVIPESLKVELERHLVASS</sequence>
<name>A0ABR9QKC9_9BACI</name>
<keyword evidence="4" id="KW-1185">Reference proteome</keyword>
<comment type="caution">
    <text evidence="3">The sequence shown here is derived from an EMBL/GenBank/DDBJ whole genome shotgun (WGS) entry which is preliminary data.</text>
</comment>
<organism evidence="3 4">
    <name type="scientific">Litchfieldia luteola</name>
    <dbReference type="NCBI Taxonomy" id="682179"/>
    <lineage>
        <taxon>Bacteria</taxon>
        <taxon>Bacillati</taxon>
        <taxon>Bacillota</taxon>
        <taxon>Bacilli</taxon>
        <taxon>Bacillales</taxon>
        <taxon>Bacillaceae</taxon>
        <taxon>Litchfieldia</taxon>
    </lineage>
</organism>
<reference evidence="3 4" key="1">
    <citation type="submission" date="2020-10" db="EMBL/GenBank/DDBJ databases">
        <title>Bacillus sp. HD4P25, an endophyte from a halophyte.</title>
        <authorList>
            <person name="Sun J.-Q."/>
        </authorList>
    </citation>
    <scope>NUCLEOTIDE SEQUENCE [LARGE SCALE GENOMIC DNA]</scope>
    <source>
        <strain evidence="3 4">YIM 93174</strain>
    </source>
</reference>